<keyword evidence="3 10" id="KW-0963">Cytoplasm</keyword>
<keyword evidence="7 10" id="KW-0067">ATP-binding</keyword>
<dbReference type="EC" id="2.7.4.25" evidence="10"/>
<comment type="subcellular location">
    <subcellularLocation>
        <location evidence="1 10">Cytoplasm</location>
    </subcellularLocation>
</comment>
<comment type="caution">
    <text evidence="11">The sequence shown here is derived from an EMBL/GenBank/DDBJ whole genome shotgun (WGS) entry which is preliminary data.</text>
</comment>
<reference evidence="11 12" key="1">
    <citation type="submission" date="2024-03" db="EMBL/GenBank/DDBJ databases">
        <title>Ignisphaera cupida sp. nov., a hyperthermophilic hydrolytic archaeon from a hot spring of Kamchatka, and proposal of Ignisphaeraceae fam. nov.</title>
        <authorList>
            <person name="Podosokorskaya O.A."/>
            <person name="Elcheninov A.G."/>
            <person name="Maltseva A.I."/>
            <person name="Zayulina K.S."/>
            <person name="Novikov A."/>
            <person name="Merkel A.Y."/>
        </authorList>
    </citation>
    <scope>NUCLEOTIDE SEQUENCE [LARGE SCALE GENOMIC DNA]</scope>
    <source>
        <strain evidence="11 12">38H-sp</strain>
    </source>
</reference>
<evidence type="ECO:0000313" key="12">
    <source>
        <dbReference type="Proteomes" id="UP001466331"/>
    </source>
</evidence>
<evidence type="ECO:0000256" key="10">
    <source>
        <dbReference type="HAMAP-Rule" id="MF_00239"/>
    </source>
</evidence>
<keyword evidence="12" id="KW-1185">Reference proteome</keyword>
<keyword evidence="4 10" id="KW-0808">Transferase</keyword>
<evidence type="ECO:0000256" key="1">
    <source>
        <dbReference type="ARBA" id="ARBA00004496"/>
    </source>
</evidence>
<keyword evidence="6 10" id="KW-0418">Kinase</keyword>
<evidence type="ECO:0000256" key="8">
    <source>
        <dbReference type="ARBA" id="ARBA00047615"/>
    </source>
</evidence>
<accession>A0ABU9UB07</accession>
<feature type="binding site" evidence="10">
    <location>
        <begin position="7"/>
        <end position="15"/>
    </location>
    <ligand>
        <name>ATP</name>
        <dbReference type="ChEBI" id="CHEBI:30616"/>
    </ligand>
</feature>
<dbReference type="RefSeq" id="WP_420069303.1">
    <property type="nucleotide sequence ID" value="NZ_JBCHKQ010000002.1"/>
</dbReference>
<comment type="catalytic activity">
    <reaction evidence="8 10">
        <text>dCMP + ATP = dCDP + ADP</text>
        <dbReference type="Rhea" id="RHEA:25094"/>
        <dbReference type="ChEBI" id="CHEBI:30616"/>
        <dbReference type="ChEBI" id="CHEBI:57566"/>
        <dbReference type="ChEBI" id="CHEBI:58593"/>
        <dbReference type="ChEBI" id="CHEBI:456216"/>
        <dbReference type="EC" id="2.7.4.25"/>
    </reaction>
</comment>
<evidence type="ECO:0000256" key="5">
    <source>
        <dbReference type="ARBA" id="ARBA00022741"/>
    </source>
</evidence>
<dbReference type="HAMAP" id="MF_00239">
    <property type="entry name" value="Cytidyl_kinase_type2"/>
    <property type="match status" value="1"/>
</dbReference>
<dbReference type="NCBIfam" id="TIGR02173">
    <property type="entry name" value="cyt_kin_arch"/>
    <property type="match status" value="1"/>
</dbReference>
<evidence type="ECO:0000256" key="2">
    <source>
        <dbReference type="ARBA" id="ARBA00011005"/>
    </source>
</evidence>
<dbReference type="GO" id="GO:0016301">
    <property type="term" value="F:kinase activity"/>
    <property type="evidence" value="ECO:0007669"/>
    <property type="project" value="UniProtKB-KW"/>
</dbReference>
<dbReference type="EMBL" id="JBCHKQ010000002">
    <property type="protein sequence ID" value="MEM5947855.1"/>
    <property type="molecule type" value="Genomic_DNA"/>
</dbReference>
<dbReference type="Gene3D" id="3.40.50.300">
    <property type="entry name" value="P-loop containing nucleotide triphosphate hydrolases"/>
    <property type="match status" value="1"/>
</dbReference>
<proteinExistence type="inferred from homology"/>
<evidence type="ECO:0000256" key="7">
    <source>
        <dbReference type="ARBA" id="ARBA00022840"/>
    </source>
</evidence>
<dbReference type="Pfam" id="PF13189">
    <property type="entry name" value="Cytidylate_kin2"/>
    <property type="match status" value="1"/>
</dbReference>
<dbReference type="Proteomes" id="UP001466331">
    <property type="component" value="Unassembled WGS sequence"/>
</dbReference>
<evidence type="ECO:0000256" key="6">
    <source>
        <dbReference type="ARBA" id="ARBA00022777"/>
    </source>
</evidence>
<dbReference type="CDD" id="cd02020">
    <property type="entry name" value="CMPK"/>
    <property type="match status" value="1"/>
</dbReference>
<evidence type="ECO:0000256" key="9">
    <source>
        <dbReference type="ARBA" id="ARBA00048478"/>
    </source>
</evidence>
<evidence type="ECO:0000256" key="4">
    <source>
        <dbReference type="ARBA" id="ARBA00022679"/>
    </source>
</evidence>
<name>A0ABU9UB07_9SPIR</name>
<dbReference type="InterPro" id="IPR011994">
    <property type="entry name" value="Cytidylate_kinase_dom"/>
</dbReference>
<organism evidence="11 12">
    <name type="scientific">Rarispira pelagica</name>
    <dbReference type="NCBI Taxonomy" id="3141764"/>
    <lineage>
        <taxon>Bacteria</taxon>
        <taxon>Pseudomonadati</taxon>
        <taxon>Spirochaetota</taxon>
        <taxon>Spirochaetia</taxon>
        <taxon>Winmispirales</taxon>
        <taxon>Winmispiraceae</taxon>
        <taxon>Rarispira</taxon>
    </lineage>
</organism>
<evidence type="ECO:0000256" key="3">
    <source>
        <dbReference type="ARBA" id="ARBA00022490"/>
    </source>
</evidence>
<protein>
    <recommendedName>
        <fullName evidence="10">Cytidylate kinase</fullName>
        <shortName evidence="10">CK</shortName>
        <ecNumber evidence="10">2.7.4.25</ecNumber>
    </recommendedName>
    <alternativeName>
        <fullName evidence="10">Cytidine monophosphate kinase</fullName>
        <shortName evidence="10">CMP kinase</shortName>
    </alternativeName>
</protein>
<comment type="catalytic activity">
    <reaction evidence="9 10">
        <text>CMP + ATP = CDP + ADP</text>
        <dbReference type="Rhea" id="RHEA:11600"/>
        <dbReference type="ChEBI" id="CHEBI:30616"/>
        <dbReference type="ChEBI" id="CHEBI:58069"/>
        <dbReference type="ChEBI" id="CHEBI:60377"/>
        <dbReference type="ChEBI" id="CHEBI:456216"/>
        <dbReference type="EC" id="2.7.4.25"/>
    </reaction>
</comment>
<evidence type="ECO:0000313" key="11">
    <source>
        <dbReference type="EMBL" id="MEM5947855.1"/>
    </source>
</evidence>
<gene>
    <name evidence="10 11" type="primary">cmk</name>
    <name evidence="11" type="ORF">WKV44_04800</name>
</gene>
<comment type="similarity">
    <text evidence="2 10">Belongs to the cytidylate kinase family. Type 2 subfamily.</text>
</comment>
<keyword evidence="5 10" id="KW-0547">Nucleotide-binding</keyword>
<dbReference type="SUPFAM" id="SSF52540">
    <property type="entry name" value="P-loop containing nucleoside triphosphate hydrolases"/>
    <property type="match status" value="1"/>
</dbReference>
<dbReference type="InterPro" id="IPR011892">
    <property type="entry name" value="Cyt_kin_arch"/>
</dbReference>
<sequence length="174" mass="20177">MIIAISGKSGCGNSTVSRLVAEELSLKWINYTFRNIAAEKGVTLEQIMEEANKSFDWDIYLDNKQKDFLEEGNCVLGSRLAIWLAPKEALKVYLYASPEVRAQRIRKREGGDFKDVFNRTKQRDISDSKRYKELYGIDIEKYQEVADIIIDTENMTPKMIKDIITQEAKKRWKV</sequence>
<dbReference type="InterPro" id="IPR027417">
    <property type="entry name" value="P-loop_NTPase"/>
</dbReference>